<dbReference type="AlphaFoldDB" id="A0A2P8AFB8"/>
<feature type="compositionally biased region" description="Low complexity" evidence="1">
    <location>
        <begin position="8"/>
        <end position="22"/>
    </location>
</feature>
<dbReference type="OrthoDB" id="4204700at2759"/>
<evidence type="ECO:0000313" key="3">
    <source>
        <dbReference type="Proteomes" id="UP000243723"/>
    </source>
</evidence>
<feature type="compositionally biased region" description="Basic and acidic residues" evidence="1">
    <location>
        <begin position="287"/>
        <end position="297"/>
    </location>
</feature>
<dbReference type="Proteomes" id="UP000243723">
    <property type="component" value="Unassembled WGS sequence"/>
</dbReference>
<dbReference type="STRING" id="40998.A0A2P8AFB8"/>
<evidence type="ECO:0000256" key="1">
    <source>
        <dbReference type="SAM" id="MobiDB-lite"/>
    </source>
</evidence>
<gene>
    <name evidence="2" type="ORF">B9Z65_3487</name>
</gene>
<reference evidence="2 3" key="1">
    <citation type="submission" date="2017-05" db="EMBL/GenBank/DDBJ databases">
        <title>Draft genome sequence of Elsinoe australis.</title>
        <authorList>
            <person name="Cheng Q."/>
        </authorList>
    </citation>
    <scope>NUCLEOTIDE SEQUENCE [LARGE SCALE GENOMIC DNA]</scope>
    <source>
        <strain evidence="2 3">NL1</strain>
    </source>
</reference>
<proteinExistence type="predicted"/>
<evidence type="ECO:0000313" key="2">
    <source>
        <dbReference type="EMBL" id="PSK59163.1"/>
    </source>
</evidence>
<comment type="caution">
    <text evidence="2">The sequence shown here is derived from an EMBL/GenBank/DDBJ whole genome shotgun (WGS) entry which is preliminary data.</text>
</comment>
<name>A0A2P8AFB8_9PEZI</name>
<feature type="region of interest" description="Disordered" evidence="1">
    <location>
        <begin position="1"/>
        <end position="34"/>
    </location>
</feature>
<sequence length="406" mass="44855">MVLEEATSGNDAGFSDSGASSDYNFETGDAPQGTEVTEQWRINLGALPKPLGLFGPTTWDTPSRIDLLKKSMAESRAILGRPFTQDEIDALSFKFAKSVTIASYAYPTGIIAGALWTYNGRESFKFPFYNPGGKEWFDPNKFSVFRGSQARAAWHGLRFTAYTGFAAFLAMFFWGSVASTTDIAGTVTDPRLKDFREALKAKMKERQGDVAQRLPAQRNPVDSASGRMDSQAVKAGSIWERAREQKASRSTTTSDDDMSPTGGAFMDDMASDDSDGGLLSDSQMQMNERREQYESRAAELTSKATAQPTERQQRAPQRQSDQGRRDSGTATGGVWERLRKEAEARGQGGGVQKEQRQGSTVGDSFSFSQREEDRQLAQSEAQKGFDARVERERQGGSFDEGRNRKW</sequence>
<feature type="compositionally biased region" description="Polar residues" evidence="1">
    <location>
        <begin position="302"/>
        <end position="320"/>
    </location>
</feature>
<keyword evidence="3" id="KW-1185">Reference proteome</keyword>
<feature type="compositionally biased region" description="Basic and acidic residues" evidence="1">
    <location>
        <begin position="383"/>
        <end position="406"/>
    </location>
</feature>
<accession>A0A2P8AFB8</accession>
<feature type="compositionally biased region" description="Polar residues" evidence="1">
    <location>
        <begin position="357"/>
        <end position="368"/>
    </location>
</feature>
<protein>
    <submittedName>
        <fullName evidence="2">Uncharacterized protein</fullName>
    </submittedName>
</protein>
<feature type="region of interest" description="Disordered" evidence="1">
    <location>
        <begin position="204"/>
        <end position="406"/>
    </location>
</feature>
<dbReference type="EMBL" id="NHZQ01000010">
    <property type="protein sequence ID" value="PSK59163.1"/>
    <property type="molecule type" value="Genomic_DNA"/>
</dbReference>
<organism evidence="2 3">
    <name type="scientific">Elsinoe australis</name>
    <dbReference type="NCBI Taxonomy" id="40998"/>
    <lineage>
        <taxon>Eukaryota</taxon>
        <taxon>Fungi</taxon>
        <taxon>Dikarya</taxon>
        <taxon>Ascomycota</taxon>
        <taxon>Pezizomycotina</taxon>
        <taxon>Dothideomycetes</taxon>
        <taxon>Dothideomycetidae</taxon>
        <taxon>Myriangiales</taxon>
        <taxon>Elsinoaceae</taxon>
        <taxon>Elsinoe</taxon>
    </lineage>
</organism>